<dbReference type="Gene3D" id="3.30.300.30">
    <property type="match status" value="1"/>
</dbReference>
<name>A0A094IVQ1_9GAMM</name>
<dbReference type="FunFam" id="3.30.300.30:FF:000008">
    <property type="entry name" value="2,3-dihydroxybenzoate-AMP ligase"/>
    <property type="match status" value="1"/>
</dbReference>
<dbReference type="Proteomes" id="UP000053718">
    <property type="component" value="Unassembled WGS sequence"/>
</dbReference>
<comment type="caution">
    <text evidence="5">The sequence shown here is derived from an EMBL/GenBank/DDBJ whole genome shotgun (WGS) entry which is preliminary data.</text>
</comment>
<dbReference type="STRING" id="1517416.IDAT_01925"/>
<dbReference type="eggNOG" id="COG0318">
    <property type="taxonomic scope" value="Bacteria"/>
</dbReference>
<dbReference type="Pfam" id="PF00501">
    <property type="entry name" value="AMP-binding"/>
    <property type="match status" value="1"/>
</dbReference>
<dbReference type="GO" id="GO:0016878">
    <property type="term" value="F:acid-thiol ligase activity"/>
    <property type="evidence" value="ECO:0007669"/>
    <property type="project" value="UniProtKB-ARBA"/>
</dbReference>
<dbReference type="InterPro" id="IPR000873">
    <property type="entry name" value="AMP-dep_synth/lig_dom"/>
</dbReference>
<dbReference type="Gene3D" id="3.40.50.12780">
    <property type="entry name" value="N-terminal domain of ligase-like"/>
    <property type="match status" value="1"/>
</dbReference>
<evidence type="ECO:0000259" key="4">
    <source>
        <dbReference type="Pfam" id="PF13193"/>
    </source>
</evidence>
<dbReference type="InterPro" id="IPR042099">
    <property type="entry name" value="ANL_N_sf"/>
</dbReference>
<feature type="domain" description="AMP-dependent synthetase/ligase" evidence="3">
    <location>
        <begin position="8"/>
        <end position="364"/>
    </location>
</feature>
<dbReference type="InterPro" id="IPR050237">
    <property type="entry name" value="ATP-dep_AMP-bd_enzyme"/>
</dbReference>
<dbReference type="InterPro" id="IPR045851">
    <property type="entry name" value="AMP-bd_C_sf"/>
</dbReference>
<reference evidence="5 6" key="1">
    <citation type="submission" date="2014-06" db="EMBL/GenBank/DDBJ databases">
        <title>Draft genome sequence of Idiomarina sp. MCCC 1A10513.</title>
        <authorList>
            <person name="Du J."/>
            <person name="Lai Q."/>
            <person name="Shao Z."/>
        </authorList>
    </citation>
    <scope>NUCLEOTIDE SEQUENCE [LARGE SCALE GENOMIC DNA]</scope>
    <source>
        <strain evidence="5 6">MCCC 1A10513</strain>
    </source>
</reference>
<dbReference type="Pfam" id="PF13193">
    <property type="entry name" value="AMP-binding_C"/>
    <property type="match status" value="1"/>
</dbReference>
<feature type="domain" description="AMP-binding enzyme C-terminal" evidence="4">
    <location>
        <begin position="415"/>
        <end position="488"/>
    </location>
</feature>
<dbReference type="InterPro" id="IPR020845">
    <property type="entry name" value="AMP-binding_CS"/>
</dbReference>
<organism evidence="5 6">
    <name type="scientific">Pseudidiomarina atlantica</name>
    <dbReference type="NCBI Taxonomy" id="1517416"/>
    <lineage>
        <taxon>Bacteria</taxon>
        <taxon>Pseudomonadati</taxon>
        <taxon>Pseudomonadota</taxon>
        <taxon>Gammaproteobacteria</taxon>
        <taxon>Alteromonadales</taxon>
        <taxon>Idiomarinaceae</taxon>
        <taxon>Pseudidiomarina</taxon>
    </lineage>
</organism>
<gene>
    <name evidence="5" type="ORF">IDAT_01925</name>
</gene>
<proteinExistence type="inferred from homology"/>
<protein>
    <submittedName>
        <fullName evidence="5">Acyl-CoA synthetase</fullName>
    </submittedName>
</protein>
<evidence type="ECO:0000313" key="6">
    <source>
        <dbReference type="Proteomes" id="UP000053718"/>
    </source>
</evidence>
<dbReference type="RefSeq" id="WP_034729757.1">
    <property type="nucleotide sequence ID" value="NZ_JPIN01000001.1"/>
</dbReference>
<dbReference type="OrthoDB" id="9803968at2"/>
<dbReference type="PROSITE" id="PS00455">
    <property type="entry name" value="AMP_BINDING"/>
    <property type="match status" value="1"/>
</dbReference>
<accession>A0A094IVQ1</accession>
<comment type="similarity">
    <text evidence="1">Belongs to the ATP-dependent AMP-binding enzyme family.</text>
</comment>
<dbReference type="InterPro" id="IPR025110">
    <property type="entry name" value="AMP-bd_C"/>
</dbReference>
<keyword evidence="6" id="KW-1185">Reference proteome</keyword>
<evidence type="ECO:0000313" key="5">
    <source>
        <dbReference type="EMBL" id="KFZ29874.1"/>
    </source>
</evidence>
<dbReference type="EMBL" id="JPIN01000001">
    <property type="protein sequence ID" value="KFZ29874.1"/>
    <property type="molecule type" value="Genomic_DNA"/>
</dbReference>
<evidence type="ECO:0000259" key="3">
    <source>
        <dbReference type="Pfam" id="PF00501"/>
    </source>
</evidence>
<sequence>MIIPAYVARNARKYPSHEAVIDGSLRVNWQQLNQHIEYFAAHLTQKHDIQQGDRVCLVLPNSYTFIVAHFAVQRIGAIVAPINVKLTASELKYIFNDAEASLVITCAMTSSQALQACAELQLANLSIDDMPEYIDRHCTDGSLIELDEQAIATPATLLYTSGTTGRPKGVLFDHKALLFVGMMFATEMQYRPESRLLSLMPFTHSAPLNLTLVGGTIMGSTHVVAPTFTPDLLLNLVEQERTTHFFGAPVAYLLTAQHPQIGAADLSSMTHWIYGGGPLAGDHARRVQKAFASDQFYCVYGLTEAGPTGSLLLPHEHRDKAGSVGKRAAAFTEIRVVNEHGELAAVDEPGEIHISGEGVMREYWRNTSATHEIFTSDGWLRTGDIGVRDADGFYWVKDRIKDLIISGGVNVYPREVEDALASHPAVLEVAVIGVPHEQWGESVKACIVLREPVDESVLRAHVEERLADYKRPREYQFFDELPHNANGKILKHLLRL</sequence>
<keyword evidence="2" id="KW-0436">Ligase</keyword>
<dbReference type="PANTHER" id="PTHR43767:SF1">
    <property type="entry name" value="NONRIBOSOMAL PEPTIDE SYNTHASE PES1 (EUROFUNG)-RELATED"/>
    <property type="match status" value="1"/>
</dbReference>
<evidence type="ECO:0000256" key="2">
    <source>
        <dbReference type="ARBA" id="ARBA00022598"/>
    </source>
</evidence>
<dbReference type="PANTHER" id="PTHR43767">
    <property type="entry name" value="LONG-CHAIN-FATTY-ACID--COA LIGASE"/>
    <property type="match status" value="1"/>
</dbReference>
<evidence type="ECO:0000256" key="1">
    <source>
        <dbReference type="ARBA" id="ARBA00006432"/>
    </source>
</evidence>
<dbReference type="AlphaFoldDB" id="A0A094IVQ1"/>
<dbReference type="SUPFAM" id="SSF56801">
    <property type="entry name" value="Acetyl-CoA synthetase-like"/>
    <property type="match status" value="1"/>
</dbReference>